<dbReference type="SUPFAM" id="SSF159659">
    <property type="entry name" value="Cgl1923-like"/>
    <property type="match status" value="1"/>
</dbReference>
<dbReference type="AlphaFoldDB" id="A0A7K4AJH6"/>
<evidence type="ECO:0000313" key="1">
    <source>
        <dbReference type="EMBL" id="NLJ23141.1"/>
    </source>
</evidence>
<dbReference type="EMBL" id="JAAYUN010000147">
    <property type="protein sequence ID" value="NLJ23141.1"/>
    <property type="molecule type" value="Genomic_DNA"/>
</dbReference>
<dbReference type="RefSeq" id="WP_273271016.1">
    <property type="nucleotide sequence ID" value="NZ_CAJYDL010000001.1"/>
</dbReference>
<reference evidence="1 2" key="1">
    <citation type="journal article" date="2020" name="Biotechnol. Biofuels">
        <title>New insights from the biogas microbiome by comprehensive genome-resolved metagenomics of nearly 1600 species originating from multiple anaerobic digesters.</title>
        <authorList>
            <person name="Campanaro S."/>
            <person name="Treu L."/>
            <person name="Rodriguez-R L.M."/>
            <person name="Kovalovszki A."/>
            <person name="Ziels R.M."/>
            <person name="Maus I."/>
            <person name="Zhu X."/>
            <person name="Kougias P.G."/>
            <person name="Basile A."/>
            <person name="Luo G."/>
            <person name="Schluter A."/>
            <person name="Konstantinidis K.T."/>
            <person name="Angelidaki I."/>
        </authorList>
    </citation>
    <scope>NUCLEOTIDE SEQUENCE [LARGE SCALE GENOMIC DNA]</scope>
    <source>
        <strain evidence="1">AS27yjCOA_157</strain>
    </source>
</reference>
<dbReference type="Gene3D" id="3.40.50.10900">
    <property type="entry name" value="PAC-like subunit"/>
    <property type="match status" value="1"/>
</dbReference>
<dbReference type="Pfam" id="PF09754">
    <property type="entry name" value="PAC2"/>
    <property type="match status" value="1"/>
</dbReference>
<evidence type="ECO:0008006" key="3">
    <source>
        <dbReference type="Google" id="ProtNLM"/>
    </source>
</evidence>
<proteinExistence type="predicted"/>
<sequence length="220" mass="23256">MFESRVACICGLPGIGSVGKVAADYLSNALKCSSIKPFYSHSFPSQVMVSDGLAELMHAELLRSQDKENIFVLSGDTQPLDVQGMYQLAGEILQAIESEGVTDVITLAAFVGDATAKILGSATDPESAAVLHDSGITLLRSGAIGGMNGLLAGLAPLYNMRGFCLLGTSSGADLIDIPAATNLLYAIRDLFKLDLDFSLMESIIDEPDEPAPEEVDMNYC</sequence>
<dbReference type="InterPro" id="IPR038389">
    <property type="entry name" value="PSMG2_sf"/>
</dbReference>
<name>A0A7K4AJH6_METSH</name>
<comment type="caution">
    <text evidence="1">The sequence shown here is derived from an EMBL/GenBank/DDBJ whole genome shotgun (WGS) entry which is preliminary data.</text>
</comment>
<dbReference type="Proteomes" id="UP000544742">
    <property type="component" value="Unassembled WGS sequence"/>
</dbReference>
<dbReference type="PANTHER" id="PTHR35610:SF7">
    <property type="entry name" value="3-ISOPROPYLMALATE DEHYDRATASE"/>
    <property type="match status" value="1"/>
</dbReference>
<evidence type="ECO:0000313" key="2">
    <source>
        <dbReference type="Proteomes" id="UP000544742"/>
    </source>
</evidence>
<dbReference type="PANTHER" id="PTHR35610">
    <property type="entry name" value="3-ISOPROPYLMALATE DEHYDRATASE-RELATED"/>
    <property type="match status" value="1"/>
</dbReference>
<organism evidence="1 2">
    <name type="scientific">Methanothrix soehngenii</name>
    <name type="common">Methanosaeta concilii</name>
    <dbReference type="NCBI Taxonomy" id="2223"/>
    <lineage>
        <taxon>Archaea</taxon>
        <taxon>Methanobacteriati</taxon>
        <taxon>Methanobacteriota</taxon>
        <taxon>Stenosarchaea group</taxon>
        <taxon>Methanomicrobia</taxon>
        <taxon>Methanotrichales</taxon>
        <taxon>Methanotrichaceae</taxon>
        <taxon>Methanothrix</taxon>
    </lineage>
</organism>
<protein>
    <recommendedName>
        <fullName evidence="3">Proteasome assembly chaperone family protein</fullName>
    </recommendedName>
</protein>
<accession>A0A7K4AJH6</accession>
<dbReference type="InterPro" id="IPR019151">
    <property type="entry name" value="Proteasome_assmbl_chaperone_2"/>
</dbReference>
<gene>
    <name evidence="1" type="ORF">GX426_08540</name>
</gene>